<keyword evidence="5 6" id="KW-0472">Membrane</keyword>
<dbReference type="InterPro" id="IPR011701">
    <property type="entry name" value="MFS"/>
</dbReference>
<feature type="transmembrane region" description="Helical" evidence="6">
    <location>
        <begin position="12"/>
        <end position="35"/>
    </location>
</feature>
<feature type="transmembrane region" description="Helical" evidence="6">
    <location>
        <begin position="142"/>
        <end position="163"/>
    </location>
</feature>
<feature type="transmembrane region" description="Helical" evidence="6">
    <location>
        <begin position="47"/>
        <end position="72"/>
    </location>
</feature>
<sequence length="408" mass="43463">MAREGASKADIRPVVVISLATALSLLGDSMLYIALPVHWREAGLDSLWQVGALLAINRLVRLPINPLIGLLYQRISLKTGLLIAVVLGAISTCGYGWAQGFVAWMLLRALWGVAWSLFRIGGLTAVVRCAESSGQGQAMGMYNGLYRLGSLFGMLLGGLLVAFHGLPALAWAFGLLSLLGLPLLAFGFHLPTTAEPEHRQNTAPEACEATAHAPWVVLLTGSCIALLIQGIMASTLSALIERYYGSTVELLGVLLSATALSGLLSSARWAWEPWLASRMGRWSDGPRGRLPLLVGFLLLGASSFLPMAMGLPLPIWLVITLVALLTSTALTTLGDALAADTARRIGAVRFMTRYSIGQDLGAACGPLLAYLLLSLTGGFGWLYAGGSLLLGALALYWWRRARTVRLLG</sequence>
<feature type="transmembrane region" description="Helical" evidence="6">
    <location>
        <begin position="211"/>
        <end position="231"/>
    </location>
</feature>
<evidence type="ECO:0000256" key="4">
    <source>
        <dbReference type="ARBA" id="ARBA00022989"/>
    </source>
</evidence>
<dbReference type="Gene3D" id="1.20.1250.20">
    <property type="entry name" value="MFS general substrate transporter like domains"/>
    <property type="match status" value="2"/>
</dbReference>
<dbReference type="RefSeq" id="WP_122075159.1">
    <property type="nucleotide sequence ID" value="NZ_RFFL01000001.1"/>
</dbReference>
<dbReference type="PROSITE" id="PS50850">
    <property type="entry name" value="MFS"/>
    <property type="match status" value="1"/>
</dbReference>
<accession>A0ABX9VAC0</accession>
<organism evidence="8 9">
    <name type="scientific">Stutzerimonas nitrititolerans</name>
    <dbReference type="NCBI Taxonomy" id="2482751"/>
    <lineage>
        <taxon>Bacteria</taxon>
        <taxon>Pseudomonadati</taxon>
        <taxon>Pseudomonadota</taxon>
        <taxon>Gammaproteobacteria</taxon>
        <taxon>Pseudomonadales</taxon>
        <taxon>Pseudomonadaceae</taxon>
        <taxon>Stutzerimonas</taxon>
    </lineage>
</organism>
<evidence type="ECO:0000259" key="7">
    <source>
        <dbReference type="PROSITE" id="PS50850"/>
    </source>
</evidence>
<dbReference type="InterPro" id="IPR050930">
    <property type="entry name" value="MFS_Vesicular_Transporter"/>
</dbReference>
<protein>
    <submittedName>
        <fullName evidence="8">MFS transporter</fullName>
    </submittedName>
</protein>
<dbReference type="PANTHER" id="PTHR23506:SF23">
    <property type="entry name" value="GH10249P"/>
    <property type="match status" value="1"/>
</dbReference>
<feature type="transmembrane region" description="Helical" evidence="6">
    <location>
        <begin position="110"/>
        <end position="130"/>
    </location>
</feature>
<gene>
    <name evidence="8" type="ORF">EA795_01575</name>
</gene>
<evidence type="ECO:0000313" key="8">
    <source>
        <dbReference type="EMBL" id="RMI03176.1"/>
    </source>
</evidence>
<dbReference type="PANTHER" id="PTHR23506">
    <property type="entry name" value="GH10249P"/>
    <property type="match status" value="1"/>
</dbReference>
<keyword evidence="3 6" id="KW-0812">Transmembrane</keyword>
<evidence type="ECO:0000256" key="2">
    <source>
        <dbReference type="ARBA" id="ARBA00022448"/>
    </source>
</evidence>
<dbReference type="Pfam" id="PF07690">
    <property type="entry name" value="MFS_1"/>
    <property type="match status" value="1"/>
</dbReference>
<comment type="caution">
    <text evidence="8">The sequence shown here is derived from an EMBL/GenBank/DDBJ whole genome shotgun (WGS) entry which is preliminary data.</text>
</comment>
<reference evidence="8 9" key="1">
    <citation type="submission" date="2018-10" db="EMBL/GenBank/DDBJ databases">
        <title>Pseudomonas sp. GL14 genome.</title>
        <authorList>
            <person name="Peng J."/>
            <person name="Liu Z.-P."/>
        </authorList>
    </citation>
    <scope>NUCLEOTIDE SEQUENCE [LARGE SCALE GENOMIC DNA]</scope>
    <source>
        <strain evidence="8 9">GL14</strain>
    </source>
</reference>
<evidence type="ECO:0000256" key="5">
    <source>
        <dbReference type="ARBA" id="ARBA00023136"/>
    </source>
</evidence>
<feature type="transmembrane region" description="Helical" evidence="6">
    <location>
        <begin position="354"/>
        <end position="373"/>
    </location>
</feature>
<evidence type="ECO:0000256" key="1">
    <source>
        <dbReference type="ARBA" id="ARBA00004141"/>
    </source>
</evidence>
<feature type="transmembrane region" description="Helical" evidence="6">
    <location>
        <begin position="315"/>
        <end position="333"/>
    </location>
</feature>
<dbReference type="InterPro" id="IPR020846">
    <property type="entry name" value="MFS_dom"/>
</dbReference>
<name>A0ABX9VAC0_9GAMM</name>
<dbReference type="Proteomes" id="UP000269134">
    <property type="component" value="Unassembled WGS sequence"/>
</dbReference>
<proteinExistence type="predicted"/>
<evidence type="ECO:0000313" key="9">
    <source>
        <dbReference type="Proteomes" id="UP000269134"/>
    </source>
</evidence>
<dbReference type="EMBL" id="RFFL01000001">
    <property type="protein sequence ID" value="RMI03176.1"/>
    <property type="molecule type" value="Genomic_DNA"/>
</dbReference>
<keyword evidence="9" id="KW-1185">Reference proteome</keyword>
<dbReference type="GeneID" id="84607720"/>
<evidence type="ECO:0000256" key="3">
    <source>
        <dbReference type="ARBA" id="ARBA00022692"/>
    </source>
</evidence>
<feature type="domain" description="Major facilitator superfamily (MFS) profile" evidence="7">
    <location>
        <begin position="13"/>
        <end position="403"/>
    </location>
</feature>
<dbReference type="SUPFAM" id="SSF103473">
    <property type="entry name" value="MFS general substrate transporter"/>
    <property type="match status" value="1"/>
</dbReference>
<comment type="subcellular location">
    <subcellularLocation>
        <location evidence="1">Membrane</location>
        <topology evidence="1">Multi-pass membrane protein</topology>
    </subcellularLocation>
</comment>
<feature type="transmembrane region" description="Helical" evidence="6">
    <location>
        <begin position="292"/>
        <end position="309"/>
    </location>
</feature>
<feature type="transmembrane region" description="Helical" evidence="6">
    <location>
        <begin position="79"/>
        <end position="98"/>
    </location>
</feature>
<keyword evidence="4 6" id="KW-1133">Transmembrane helix</keyword>
<dbReference type="InterPro" id="IPR036259">
    <property type="entry name" value="MFS_trans_sf"/>
</dbReference>
<feature type="transmembrane region" description="Helical" evidence="6">
    <location>
        <begin position="251"/>
        <end position="271"/>
    </location>
</feature>
<feature type="transmembrane region" description="Helical" evidence="6">
    <location>
        <begin position="379"/>
        <end position="398"/>
    </location>
</feature>
<keyword evidence="2" id="KW-0813">Transport</keyword>
<evidence type="ECO:0000256" key="6">
    <source>
        <dbReference type="SAM" id="Phobius"/>
    </source>
</evidence>
<feature type="transmembrane region" description="Helical" evidence="6">
    <location>
        <begin position="169"/>
        <end position="190"/>
    </location>
</feature>